<feature type="non-terminal residue" evidence="2">
    <location>
        <position position="1"/>
    </location>
</feature>
<evidence type="ECO:0000313" key="3">
    <source>
        <dbReference type="Proteomes" id="UP001218188"/>
    </source>
</evidence>
<dbReference type="PANTHER" id="PTHR47691:SF3">
    <property type="entry name" value="HTH-TYPE TRANSCRIPTIONAL REGULATOR RV0890C-RELATED"/>
    <property type="match status" value="1"/>
</dbReference>
<reference evidence="2" key="1">
    <citation type="submission" date="2023-03" db="EMBL/GenBank/DDBJ databases">
        <title>Massive genome expansion in bonnet fungi (Mycena s.s.) driven by repeated elements and novel gene families across ecological guilds.</title>
        <authorList>
            <consortium name="Lawrence Berkeley National Laboratory"/>
            <person name="Harder C.B."/>
            <person name="Miyauchi S."/>
            <person name="Viragh M."/>
            <person name="Kuo A."/>
            <person name="Thoen E."/>
            <person name="Andreopoulos B."/>
            <person name="Lu D."/>
            <person name="Skrede I."/>
            <person name="Drula E."/>
            <person name="Henrissat B."/>
            <person name="Morin E."/>
            <person name="Kohler A."/>
            <person name="Barry K."/>
            <person name="LaButti K."/>
            <person name="Morin E."/>
            <person name="Salamov A."/>
            <person name="Lipzen A."/>
            <person name="Mereny Z."/>
            <person name="Hegedus B."/>
            <person name="Baldrian P."/>
            <person name="Stursova M."/>
            <person name="Weitz H."/>
            <person name="Taylor A."/>
            <person name="Grigoriev I.V."/>
            <person name="Nagy L.G."/>
            <person name="Martin F."/>
            <person name="Kauserud H."/>
        </authorList>
    </citation>
    <scope>NUCLEOTIDE SEQUENCE</scope>
    <source>
        <strain evidence="2">CBHHK200</strain>
    </source>
</reference>
<evidence type="ECO:0000259" key="1">
    <source>
        <dbReference type="Pfam" id="PF20703"/>
    </source>
</evidence>
<keyword evidence="3" id="KW-1185">Reference proteome</keyword>
<proteinExistence type="predicted"/>
<gene>
    <name evidence="2" type="ORF">C8F04DRAFT_897198</name>
</gene>
<accession>A0AAD6XAR5</accession>
<dbReference type="InterPro" id="IPR027417">
    <property type="entry name" value="P-loop_NTPase"/>
</dbReference>
<feature type="domain" description="Novel STAND NTPase 1" evidence="1">
    <location>
        <begin position="6"/>
        <end position="144"/>
    </location>
</feature>
<name>A0AAD6XAR5_9AGAR</name>
<dbReference type="InterPro" id="IPR049052">
    <property type="entry name" value="nSTAND1"/>
</dbReference>
<organism evidence="2 3">
    <name type="scientific">Mycena alexandri</name>
    <dbReference type="NCBI Taxonomy" id="1745969"/>
    <lineage>
        <taxon>Eukaryota</taxon>
        <taxon>Fungi</taxon>
        <taxon>Dikarya</taxon>
        <taxon>Basidiomycota</taxon>
        <taxon>Agaricomycotina</taxon>
        <taxon>Agaricomycetes</taxon>
        <taxon>Agaricomycetidae</taxon>
        <taxon>Agaricales</taxon>
        <taxon>Marasmiineae</taxon>
        <taxon>Mycenaceae</taxon>
        <taxon>Mycena</taxon>
    </lineage>
</organism>
<dbReference type="EMBL" id="JARJCM010000016">
    <property type="protein sequence ID" value="KAJ7041570.1"/>
    <property type="molecule type" value="Genomic_DNA"/>
</dbReference>
<feature type="non-terminal residue" evidence="2">
    <location>
        <position position="373"/>
    </location>
</feature>
<dbReference type="AlphaFoldDB" id="A0AAD6XAR5"/>
<protein>
    <submittedName>
        <fullName evidence="2">P-loop containing nucleoside triphosphate hydrolase protein</fullName>
    </submittedName>
</protein>
<evidence type="ECO:0000313" key="2">
    <source>
        <dbReference type="EMBL" id="KAJ7041570.1"/>
    </source>
</evidence>
<dbReference type="PANTHER" id="PTHR47691">
    <property type="entry name" value="REGULATOR-RELATED"/>
    <property type="match status" value="1"/>
</dbReference>
<dbReference type="Proteomes" id="UP001218188">
    <property type="component" value="Unassembled WGS sequence"/>
</dbReference>
<sequence>LPPEPKIFNGRESELSAIIKSFSREVPRIAILGAGGMGKTSLARAVLHHPEVASRYDGYRFFVPCDTVSSSIQLARLIGAHVGLESVNDLTGPVIRHFSSGPPTLLILDNLETVWEPTESRADVEKLLCCLTDVEHLAFIITMRGAERPANVQWTRPFLAPLKPLGHNAAHQTFIDIVDDTHKTQDIDTLLLLTDNMPLAIDLIANLVNSEGIPCVLSRWETQRTSILSEGHDTRSNLELSISLSLSGLRMISSPAALDLLSLLSLLPEGLSDVELLQSQFPVENIRACKSTLLRTSLAYTDGEKRLKVLVPVREYVHKNHPPHKNLIQPLSKHYQELLELYRKYSGTISNAGVTGSIACNFANIQNVLLHSL</sequence>
<comment type="caution">
    <text evidence="2">The sequence shown here is derived from an EMBL/GenBank/DDBJ whole genome shotgun (WGS) entry which is preliminary data.</text>
</comment>
<dbReference type="PRINTS" id="PR00364">
    <property type="entry name" value="DISEASERSIST"/>
</dbReference>
<keyword evidence="2" id="KW-0378">Hydrolase</keyword>
<dbReference type="SUPFAM" id="SSF52540">
    <property type="entry name" value="P-loop containing nucleoside triphosphate hydrolases"/>
    <property type="match status" value="1"/>
</dbReference>
<dbReference type="GO" id="GO:0016787">
    <property type="term" value="F:hydrolase activity"/>
    <property type="evidence" value="ECO:0007669"/>
    <property type="project" value="UniProtKB-KW"/>
</dbReference>
<dbReference type="Pfam" id="PF20703">
    <property type="entry name" value="nSTAND1"/>
    <property type="match status" value="1"/>
</dbReference>
<dbReference type="Gene3D" id="3.40.50.300">
    <property type="entry name" value="P-loop containing nucleotide triphosphate hydrolases"/>
    <property type="match status" value="1"/>
</dbReference>